<comment type="similarity">
    <text evidence="2">Belongs to the UPF0053 family.</text>
</comment>
<accession>A0ABS4FMW5</accession>
<dbReference type="InterPro" id="IPR051676">
    <property type="entry name" value="UPF0053_domain"/>
</dbReference>
<dbReference type="InterPro" id="IPR044751">
    <property type="entry name" value="Ion_transp-like_CBS"/>
</dbReference>
<evidence type="ECO:0000259" key="12">
    <source>
        <dbReference type="PROSITE" id="PS51371"/>
    </source>
</evidence>
<reference evidence="14 15" key="1">
    <citation type="submission" date="2021-03" db="EMBL/GenBank/DDBJ databases">
        <title>Genomic Encyclopedia of Type Strains, Phase IV (KMG-IV): sequencing the most valuable type-strain genomes for metagenomic binning, comparative biology and taxonomic classification.</title>
        <authorList>
            <person name="Goeker M."/>
        </authorList>
    </citation>
    <scope>NUCLEOTIDE SEQUENCE [LARGE SCALE GENOMIC DNA]</scope>
    <source>
        <strain evidence="14 15">DSM 14349</strain>
    </source>
</reference>
<sequence length="440" mass="49911">MNDDPLPSMMLLGFMVLLILLNGFFVSIEYAIVKVRHHRINALAEEGKQRAIIVKGMLGRLEQYLSACQVGITLCSLGLGWLSEPIITSLLYPVFEMLGLQGGIMSVISLTIAFLFIAIMHIVFGELAPKTVAILKAESIVMWFARPMKLFFSLMYPLVWLLQKISTTVLKIVGVTPSSGQTQLHTEDEIRIMMKESSERGLLDSTEMSLVDNIFEFADTTAKEIMIPRTEMQCLYIQDTLEENLNVALEGTRTRYPVCDEDKDHIIGFFHIKDLIKSNEQQYMEFLRPIMAVPESIPISTLMKRLQRTKSQIAILIDEYGGTSGMVTLEDIVEQIVGEIQDEFDEERPSVEQTGNAYSVDGLMLIDSINHIFDLDLDSEGYDTIGGWLYSRLPVLPPRQGASFQYKDFLFAVEELDHKRIARIRLIREESYAQLEELSS</sequence>
<evidence type="ECO:0000256" key="10">
    <source>
        <dbReference type="PROSITE-ProRule" id="PRU01193"/>
    </source>
</evidence>
<dbReference type="Pfam" id="PF03471">
    <property type="entry name" value="CorC_HlyC"/>
    <property type="match status" value="1"/>
</dbReference>
<keyword evidence="7 9" id="KW-0129">CBS domain</keyword>
<dbReference type="PROSITE" id="PS51371">
    <property type="entry name" value="CBS"/>
    <property type="match status" value="1"/>
</dbReference>
<dbReference type="SUPFAM" id="SSF54631">
    <property type="entry name" value="CBS-domain pair"/>
    <property type="match status" value="1"/>
</dbReference>
<evidence type="ECO:0000256" key="3">
    <source>
        <dbReference type="ARBA" id="ARBA00022475"/>
    </source>
</evidence>
<evidence type="ECO:0000256" key="7">
    <source>
        <dbReference type="ARBA" id="ARBA00023122"/>
    </source>
</evidence>
<dbReference type="InterPro" id="IPR046342">
    <property type="entry name" value="CBS_dom_sf"/>
</dbReference>
<evidence type="ECO:0000256" key="5">
    <source>
        <dbReference type="ARBA" id="ARBA00022737"/>
    </source>
</evidence>
<protein>
    <submittedName>
        <fullName evidence="14">CBS domain containing-hemolysin-like protein</fullName>
    </submittedName>
</protein>
<keyword evidence="5" id="KW-0677">Repeat</keyword>
<keyword evidence="8 10" id="KW-0472">Membrane</keyword>
<dbReference type="PANTHER" id="PTHR43099:SF2">
    <property type="entry name" value="UPF0053 PROTEIN YRKA"/>
    <property type="match status" value="1"/>
</dbReference>
<evidence type="ECO:0000313" key="15">
    <source>
        <dbReference type="Proteomes" id="UP001519272"/>
    </source>
</evidence>
<dbReference type="CDD" id="cd04590">
    <property type="entry name" value="CBS_pair_CorC_HlyC_assoc"/>
    <property type="match status" value="1"/>
</dbReference>
<keyword evidence="4 10" id="KW-0812">Transmembrane</keyword>
<dbReference type="SMART" id="SM01091">
    <property type="entry name" value="CorC_HlyC"/>
    <property type="match status" value="1"/>
</dbReference>
<dbReference type="InterPro" id="IPR036318">
    <property type="entry name" value="FAD-bd_PCMH-like_sf"/>
</dbReference>
<comment type="subcellular location">
    <subcellularLocation>
        <location evidence="1">Cell membrane</location>
        <topology evidence="1">Multi-pass membrane protein</topology>
    </subcellularLocation>
</comment>
<feature type="domain" description="CBS" evidence="12">
    <location>
        <begin position="284"/>
        <end position="343"/>
    </location>
</feature>
<feature type="transmembrane region" description="Helical" evidence="11">
    <location>
        <begin position="140"/>
        <end position="162"/>
    </location>
</feature>
<comment type="caution">
    <text evidence="14">The sequence shown here is derived from an EMBL/GenBank/DDBJ whole genome shotgun (WGS) entry which is preliminary data.</text>
</comment>
<dbReference type="Proteomes" id="UP001519272">
    <property type="component" value="Unassembled WGS sequence"/>
</dbReference>
<evidence type="ECO:0000256" key="2">
    <source>
        <dbReference type="ARBA" id="ARBA00006337"/>
    </source>
</evidence>
<dbReference type="Pfam" id="PF01595">
    <property type="entry name" value="CNNM"/>
    <property type="match status" value="1"/>
</dbReference>
<evidence type="ECO:0000256" key="8">
    <source>
        <dbReference type="ARBA" id="ARBA00023136"/>
    </source>
</evidence>
<dbReference type="PANTHER" id="PTHR43099">
    <property type="entry name" value="UPF0053 PROTEIN YRKA"/>
    <property type="match status" value="1"/>
</dbReference>
<feature type="transmembrane region" description="Helical" evidence="11">
    <location>
        <begin position="103"/>
        <end position="128"/>
    </location>
</feature>
<evidence type="ECO:0000259" key="13">
    <source>
        <dbReference type="PROSITE" id="PS51846"/>
    </source>
</evidence>
<dbReference type="Pfam" id="PF00571">
    <property type="entry name" value="CBS"/>
    <property type="match status" value="2"/>
</dbReference>
<dbReference type="Gene3D" id="3.10.580.10">
    <property type="entry name" value="CBS-domain"/>
    <property type="match status" value="1"/>
</dbReference>
<dbReference type="InterPro" id="IPR016169">
    <property type="entry name" value="FAD-bd_PCMH_sub2"/>
</dbReference>
<keyword evidence="6 10" id="KW-1133">Transmembrane helix</keyword>
<dbReference type="EMBL" id="JAGGKG010000002">
    <property type="protein sequence ID" value="MBP1903923.1"/>
    <property type="molecule type" value="Genomic_DNA"/>
</dbReference>
<organism evidence="14 15">
    <name type="scientific">Paenibacillus turicensis</name>
    <dbReference type="NCBI Taxonomy" id="160487"/>
    <lineage>
        <taxon>Bacteria</taxon>
        <taxon>Bacillati</taxon>
        <taxon>Bacillota</taxon>
        <taxon>Bacilli</taxon>
        <taxon>Bacillales</taxon>
        <taxon>Paenibacillaceae</taxon>
        <taxon>Paenibacillus</taxon>
    </lineage>
</organism>
<dbReference type="InterPro" id="IPR005170">
    <property type="entry name" value="Transptr-assoc_dom"/>
</dbReference>
<feature type="domain" description="CNNM transmembrane" evidence="13">
    <location>
        <begin position="4"/>
        <end position="207"/>
    </location>
</feature>
<dbReference type="SUPFAM" id="SSF56176">
    <property type="entry name" value="FAD-binding/transporter-associated domain-like"/>
    <property type="match status" value="1"/>
</dbReference>
<evidence type="ECO:0000256" key="6">
    <source>
        <dbReference type="ARBA" id="ARBA00022989"/>
    </source>
</evidence>
<evidence type="ECO:0000256" key="11">
    <source>
        <dbReference type="SAM" id="Phobius"/>
    </source>
</evidence>
<proteinExistence type="inferred from homology"/>
<gene>
    <name evidence="14" type="ORF">J2Z32_000540</name>
</gene>
<keyword evidence="3" id="KW-1003">Cell membrane</keyword>
<dbReference type="InterPro" id="IPR000644">
    <property type="entry name" value="CBS_dom"/>
</dbReference>
<evidence type="ECO:0000313" key="14">
    <source>
        <dbReference type="EMBL" id="MBP1903923.1"/>
    </source>
</evidence>
<feature type="transmembrane region" description="Helical" evidence="11">
    <location>
        <begin position="12"/>
        <end position="33"/>
    </location>
</feature>
<keyword evidence="15" id="KW-1185">Reference proteome</keyword>
<evidence type="ECO:0000256" key="9">
    <source>
        <dbReference type="PROSITE-ProRule" id="PRU00703"/>
    </source>
</evidence>
<dbReference type="Gene3D" id="3.30.465.10">
    <property type="match status" value="1"/>
</dbReference>
<dbReference type="PROSITE" id="PS51846">
    <property type="entry name" value="CNNM"/>
    <property type="match status" value="1"/>
</dbReference>
<dbReference type="InterPro" id="IPR002550">
    <property type="entry name" value="CNNM"/>
</dbReference>
<evidence type="ECO:0000256" key="1">
    <source>
        <dbReference type="ARBA" id="ARBA00004651"/>
    </source>
</evidence>
<evidence type="ECO:0000256" key="4">
    <source>
        <dbReference type="ARBA" id="ARBA00022692"/>
    </source>
</evidence>
<name>A0ABS4FMW5_9BACL</name>